<dbReference type="InterPro" id="IPR003675">
    <property type="entry name" value="Rce1/LyrA-like_dom"/>
</dbReference>
<dbReference type="Proteomes" id="UP001340816">
    <property type="component" value="Chromosome"/>
</dbReference>
<organism evidence="4 5">
    <name type="scientific">Streptomyces phaeochromogenes</name>
    <dbReference type="NCBI Taxonomy" id="1923"/>
    <lineage>
        <taxon>Bacteria</taxon>
        <taxon>Bacillati</taxon>
        <taxon>Actinomycetota</taxon>
        <taxon>Actinomycetes</taxon>
        <taxon>Kitasatosporales</taxon>
        <taxon>Streptomycetaceae</taxon>
        <taxon>Streptomyces</taxon>
        <taxon>Streptomyces phaeochromogenes group</taxon>
    </lineage>
</organism>
<keyword evidence="2" id="KW-0472">Membrane</keyword>
<protein>
    <submittedName>
        <fullName evidence="4">CPBP family intramembrane metalloprotease</fullName>
    </submittedName>
</protein>
<keyword evidence="2" id="KW-1133">Transmembrane helix</keyword>
<feature type="region of interest" description="Disordered" evidence="1">
    <location>
        <begin position="1"/>
        <end position="22"/>
    </location>
</feature>
<keyword evidence="4" id="KW-0482">Metalloprotease</keyword>
<evidence type="ECO:0000256" key="2">
    <source>
        <dbReference type="SAM" id="Phobius"/>
    </source>
</evidence>
<evidence type="ECO:0000256" key="1">
    <source>
        <dbReference type="SAM" id="MobiDB-lite"/>
    </source>
</evidence>
<evidence type="ECO:0000313" key="4">
    <source>
        <dbReference type="EMBL" id="WSD14313.1"/>
    </source>
</evidence>
<dbReference type="GO" id="GO:0008237">
    <property type="term" value="F:metallopeptidase activity"/>
    <property type="evidence" value="ECO:0007669"/>
    <property type="project" value="UniProtKB-KW"/>
</dbReference>
<gene>
    <name evidence="4" type="ORF">OHB35_14260</name>
</gene>
<keyword evidence="2" id="KW-0812">Transmembrane</keyword>
<reference evidence="4 5" key="1">
    <citation type="submission" date="2022-10" db="EMBL/GenBank/DDBJ databases">
        <title>The complete genomes of actinobacterial strains from the NBC collection.</title>
        <authorList>
            <person name="Joergensen T.S."/>
            <person name="Alvarez Arevalo M."/>
            <person name="Sterndorff E.B."/>
            <person name="Faurdal D."/>
            <person name="Vuksanovic O."/>
            <person name="Mourched A.-S."/>
            <person name="Charusanti P."/>
            <person name="Shaw S."/>
            <person name="Blin K."/>
            <person name="Weber T."/>
        </authorList>
    </citation>
    <scope>NUCLEOTIDE SEQUENCE [LARGE SCALE GENOMIC DNA]</scope>
    <source>
        <strain evidence="4 5">NBC 01752</strain>
    </source>
</reference>
<sequence length="351" mass="37368">MNSPFTPARTGPNLRPATDEPPTYGHAARGYGTVLALYSLAGGPHLVSAVLAAVQLHGGTVPAEALQVEEVGRLIGLAGAAIWLLWLVLTRPRPAGARSPWPRVVVLVGALAVIAADEAGEFAADRSSTQVAGHLAELVIWVWLCVEAAARCGVTLQQLRPPALKRLFSKHTKAERAKGELVFYAHAAVLCTAVWLMSVLKRLPGPDLEGDQATAAGVPGLGPHLVHGIWSATVEELLATALVVAILTAVRRPLWESLTVAALMRALPHAYLGLLPMLATLLPGITAGWLYHRYRRVIPLVLAHAAYNTLSILFGVPLLPMIVLLLLSAFWAWIATKTASPRAVSRARSVD</sequence>
<keyword evidence="4" id="KW-0378">Hydrolase</keyword>
<feature type="domain" description="CAAX prenyl protease 2/Lysostaphin resistance protein A-like" evidence="3">
    <location>
        <begin position="225"/>
        <end position="309"/>
    </location>
</feature>
<name>A0ABZ1H9Q6_STRPH</name>
<keyword evidence="5" id="KW-1185">Reference proteome</keyword>
<dbReference type="Pfam" id="PF02517">
    <property type="entry name" value="Rce1-like"/>
    <property type="match status" value="1"/>
</dbReference>
<accession>A0ABZ1H9Q6</accession>
<feature type="transmembrane region" description="Helical" evidence="2">
    <location>
        <begin position="312"/>
        <end position="334"/>
    </location>
</feature>
<proteinExistence type="predicted"/>
<evidence type="ECO:0000313" key="5">
    <source>
        <dbReference type="Proteomes" id="UP001340816"/>
    </source>
</evidence>
<evidence type="ECO:0000259" key="3">
    <source>
        <dbReference type="Pfam" id="PF02517"/>
    </source>
</evidence>
<dbReference type="RefSeq" id="WP_326758956.1">
    <property type="nucleotide sequence ID" value="NZ_CP109135.1"/>
</dbReference>
<feature type="transmembrane region" description="Helical" evidence="2">
    <location>
        <begin position="181"/>
        <end position="200"/>
    </location>
</feature>
<feature type="transmembrane region" description="Helical" evidence="2">
    <location>
        <begin position="271"/>
        <end position="292"/>
    </location>
</feature>
<keyword evidence="4" id="KW-0645">Protease</keyword>
<feature type="transmembrane region" description="Helical" evidence="2">
    <location>
        <begin position="229"/>
        <end position="250"/>
    </location>
</feature>
<dbReference type="EMBL" id="CP109135">
    <property type="protein sequence ID" value="WSD14313.1"/>
    <property type="molecule type" value="Genomic_DNA"/>
</dbReference>
<feature type="transmembrane region" description="Helical" evidence="2">
    <location>
        <begin position="71"/>
        <end position="89"/>
    </location>
</feature>